<organism evidence="1 2">
    <name type="scientific">Kickxella alabastrina</name>
    <dbReference type="NCBI Taxonomy" id="61397"/>
    <lineage>
        <taxon>Eukaryota</taxon>
        <taxon>Fungi</taxon>
        <taxon>Fungi incertae sedis</taxon>
        <taxon>Zoopagomycota</taxon>
        <taxon>Kickxellomycotina</taxon>
        <taxon>Kickxellomycetes</taxon>
        <taxon>Kickxellales</taxon>
        <taxon>Kickxellaceae</taxon>
        <taxon>Kickxella</taxon>
    </lineage>
</organism>
<proteinExistence type="predicted"/>
<comment type="caution">
    <text evidence="1">The sequence shown here is derived from an EMBL/GenBank/DDBJ whole genome shotgun (WGS) entry which is preliminary data.</text>
</comment>
<reference evidence="1" key="1">
    <citation type="submission" date="2022-07" db="EMBL/GenBank/DDBJ databases">
        <title>Phylogenomic reconstructions and comparative analyses of Kickxellomycotina fungi.</title>
        <authorList>
            <person name="Reynolds N.K."/>
            <person name="Stajich J.E."/>
            <person name="Barry K."/>
            <person name="Grigoriev I.V."/>
            <person name="Crous P."/>
            <person name="Smith M.E."/>
        </authorList>
    </citation>
    <scope>NUCLEOTIDE SEQUENCE</scope>
    <source>
        <strain evidence="1">Benny 63K</strain>
    </source>
</reference>
<dbReference type="EMBL" id="JANBPG010000055">
    <property type="protein sequence ID" value="KAJ1900888.1"/>
    <property type="molecule type" value="Genomic_DNA"/>
</dbReference>
<sequence length="438" mass="48156">MTVLGFSGFLPVQQDNRETAEGHIGMLQLPLTPTSPVSGGVFSHSKQRSIHLHRPSVDSKTSTLAWLAEKVQQQQQIAPAVLSGTTTAGQKQRLRLPKRRGTAEHGSSSDTGTENIEMDASSALAYPAFGRLDGACESSDQHTLDMGGRSERSSFNSFAETLREEAYPFMGEPSMHVRGSRSMSMARGHIALSASSRTSLTHRLSQSIHQVVGPRNSTSPTLPIATRPRFNSTAWSSRTHVNGQNHQGHLVGAYEESSAELTIRLSMDASQSRSYQMLLNGDSVLSDLCVLEDEHQRTVSAIQAGFGRKLVGLYFAATWSADCDEFTPVLQGLSAANRNDLVIVHVSADNHPADMARLMSGSGWLGVPWNDRKLRQDLIERMDVSISELPKLVVIDGMTHHVISLSAKHDVERQPLTCVREWKKSRVGLTWWNKSKPW</sequence>
<protein>
    <submittedName>
        <fullName evidence="1">Uncharacterized protein</fullName>
    </submittedName>
</protein>
<accession>A0ACC1IUB2</accession>
<evidence type="ECO:0000313" key="1">
    <source>
        <dbReference type="EMBL" id="KAJ1900888.1"/>
    </source>
</evidence>
<gene>
    <name evidence="1" type="ORF">LPJ66_001180</name>
</gene>
<evidence type="ECO:0000313" key="2">
    <source>
        <dbReference type="Proteomes" id="UP001150581"/>
    </source>
</evidence>
<name>A0ACC1IUB2_9FUNG</name>
<dbReference type="Proteomes" id="UP001150581">
    <property type="component" value="Unassembled WGS sequence"/>
</dbReference>
<keyword evidence="2" id="KW-1185">Reference proteome</keyword>